<dbReference type="GO" id="GO:0006508">
    <property type="term" value="P:proteolysis"/>
    <property type="evidence" value="ECO:0007669"/>
    <property type="project" value="UniProtKB-KW"/>
</dbReference>
<dbReference type="PRINTS" id="PR00481">
    <property type="entry name" value="LAMNOPPTDASE"/>
</dbReference>
<dbReference type="InterPro" id="IPR000819">
    <property type="entry name" value="Peptidase_M17_C"/>
</dbReference>
<dbReference type="PANTHER" id="PTHR11963:SF23">
    <property type="entry name" value="CYTOSOL AMINOPEPTIDASE"/>
    <property type="match status" value="1"/>
</dbReference>
<dbReference type="GO" id="GO:0005737">
    <property type="term" value="C:cytoplasm"/>
    <property type="evidence" value="ECO:0007669"/>
    <property type="project" value="InterPro"/>
</dbReference>
<sequence length="447" mass="49948">MITCNQKSFNITLKAITKESDVNPLVIKENKEFTLISEEKTLYVCMCPKMTLFKMQAFILDFVKSNNMDLNVDLDSFVEIYQNKEEVLQLLVETFMFANHKQIEMKTEETKHKSYDLIFSAQYENIYENSKIKLEYQNFARDLQDLPPNLGTSITIADKIIEKAKENKEIKVTVYGKKEAVSYGMNLFLAVNAGSNIDPRIVVLEYCGDSSKPKTALVGKGITFDSGGYNLKPGNYLKNMKYDMSGAAVVSATVMALAKRKAKCNVVSVAMLTDNKIGGLATLPESIVKSMNGLNVEIADTDAEGRLVLADGMTYAIREAKAERLFTVATLTGSIFSALGKWQTGVFANNDEFFEEFNQGVLKAQERIWRMPLLSEHLEPLEFTKIADIASCELSNKDGAYSCTAAAFLNQFSEEKPYLHLDIAGTADFDARGLAPMQKSLYELLNK</sequence>
<reference evidence="10 11" key="1">
    <citation type="submission" date="2019-11" db="EMBL/GenBank/DDBJ databases">
        <title>Complete genome sequence of Spiroplasma tabanidicola TAUS-1 (DSM 22603).</title>
        <authorList>
            <person name="Huang C.-T."/>
            <person name="Lin Y.-C."/>
            <person name="Kuo C.-H."/>
        </authorList>
    </citation>
    <scope>NUCLEOTIDE SEQUENCE [LARGE SCALE GENOMIC DNA]</scope>
    <source>
        <strain evidence="10 11">TAUS-1</strain>
    </source>
</reference>
<keyword evidence="11" id="KW-1185">Reference proteome</keyword>
<evidence type="ECO:0000256" key="1">
    <source>
        <dbReference type="ARBA" id="ARBA00009528"/>
    </source>
</evidence>
<evidence type="ECO:0000256" key="5">
    <source>
        <dbReference type="ARBA" id="ARBA00033172"/>
    </source>
</evidence>
<dbReference type="Proteomes" id="UP000424468">
    <property type="component" value="Chromosome"/>
</dbReference>
<dbReference type="OrthoDB" id="9809354at2"/>
<organism evidence="10 11">
    <name type="scientific">Spiroplasma tabanidicola</name>
    <dbReference type="NCBI Taxonomy" id="324079"/>
    <lineage>
        <taxon>Bacteria</taxon>
        <taxon>Bacillati</taxon>
        <taxon>Mycoplasmatota</taxon>
        <taxon>Mollicutes</taxon>
        <taxon>Entomoplasmatales</taxon>
        <taxon>Spiroplasmataceae</taxon>
        <taxon>Spiroplasma</taxon>
    </lineage>
</organism>
<gene>
    <name evidence="10" type="ORF">STABA_v1c10470</name>
</gene>
<evidence type="ECO:0000256" key="2">
    <source>
        <dbReference type="ARBA" id="ARBA00022438"/>
    </source>
</evidence>
<dbReference type="EMBL" id="CP046276">
    <property type="protein sequence ID" value="QGS52395.1"/>
    <property type="molecule type" value="Genomic_DNA"/>
</dbReference>
<accession>A0A6I6CBQ0</accession>
<evidence type="ECO:0000256" key="7">
    <source>
        <dbReference type="ARBA" id="ARBA00050021"/>
    </source>
</evidence>
<dbReference type="PANTHER" id="PTHR11963">
    <property type="entry name" value="LEUCINE AMINOPEPTIDASE-RELATED"/>
    <property type="match status" value="1"/>
</dbReference>
<keyword evidence="4" id="KW-0378">Hydrolase</keyword>
<dbReference type="InterPro" id="IPR011356">
    <property type="entry name" value="Leucine_aapep/pepB"/>
</dbReference>
<dbReference type="GO" id="GO:0030145">
    <property type="term" value="F:manganese ion binding"/>
    <property type="evidence" value="ECO:0007669"/>
    <property type="project" value="InterPro"/>
</dbReference>
<dbReference type="CDD" id="cd00433">
    <property type="entry name" value="Peptidase_M17"/>
    <property type="match status" value="1"/>
</dbReference>
<proteinExistence type="inferred from homology"/>
<dbReference type="RefSeq" id="WP_156007333.1">
    <property type="nucleotide sequence ID" value="NZ_CP046276.1"/>
</dbReference>
<evidence type="ECO:0000313" key="11">
    <source>
        <dbReference type="Proteomes" id="UP000424468"/>
    </source>
</evidence>
<feature type="domain" description="Cytosol aminopeptidase" evidence="9">
    <location>
        <begin position="138"/>
        <end position="428"/>
    </location>
</feature>
<keyword evidence="2 10" id="KW-0031">Aminopeptidase</keyword>
<keyword evidence="3" id="KW-0645">Protease</keyword>
<evidence type="ECO:0000256" key="4">
    <source>
        <dbReference type="ARBA" id="ARBA00022801"/>
    </source>
</evidence>
<evidence type="ECO:0000313" key="10">
    <source>
        <dbReference type="EMBL" id="QGS52395.1"/>
    </source>
</evidence>
<evidence type="ECO:0000256" key="8">
    <source>
        <dbReference type="ARBA" id="ARBA00050061"/>
    </source>
</evidence>
<evidence type="ECO:0000256" key="3">
    <source>
        <dbReference type="ARBA" id="ARBA00022670"/>
    </source>
</evidence>
<dbReference type="KEGG" id="stab:STABA_v1c10470"/>
<name>A0A6I6CBQ0_9MOLU</name>
<dbReference type="Gene3D" id="3.40.630.10">
    <property type="entry name" value="Zn peptidases"/>
    <property type="match status" value="1"/>
</dbReference>
<comment type="function">
    <text evidence="6">Presumably involved in the processing and regular turnover of intracellular proteins. Catalyzes the removal of unsubstituted N-terminal amino acids from various peptides.</text>
</comment>
<dbReference type="AlphaFoldDB" id="A0A6I6CBQ0"/>
<protein>
    <recommendedName>
        <fullName evidence="7">Probable cytosol aminopeptidase</fullName>
    </recommendedName>
    <alternativeName>
        <fullName evidence="8">Leucine aminopeptidase</fullName>
    </alternativeName>
    <alternativeName>
        <fullName evidence="5">Leucyl aminopeptidase</fullName>
    </alternativeName>
</protein>
<evidence type="ECO:0000256" key="6">
    <source>
        <dbReference type="ARBA" id="ARBA00049972"/>
    </source>
</evidence>
<dbReference type="GO" id="GO:0070006">
    <property type="term" value="F:metalloaminopeptidase activity"/>
    <property type="evidence" value="ECO:0007669"/>
    <property type="project" value="InterPro"/>
</dbReference>
<comment type="similarity">
    <text evidence="1">Belongs to the peptidase M17 family.</text>
</comment>
<dbReference type="SUPFAM" id="SSF53187">
    <property type="entry name" value="Zn-dependent exopeptidases"/>
    <property type="match status" value="1"/>
</dbReference>
<dbReference type="Pfam" id="PF00883">
    <property type="entry name" value="Peptidase_M17"/>
    <property type="match status" value="1"/>
</dbReference>
<evidence type="ECO:0000259" key="9">
    <source>
        <dbReference type="Pfam" id="PF00883"/>
    </source>
</evidence>